<protein>
    <submittedName>
        <fullName evidence="1">Uncharacterized protein</fullName>
    </submittedName>
</protein>
<evidence type="ECO:0000313" key="1">
    <source>
        <dbReference type="EMBL" id="DAD79780.1"/>
    </source>
</evidence>
<accession>A0A8S5MC26</accession>
<dbReference type="EMBL" id="BK014872">
    <property type="protein sequence ID" value="DAD79780.1"/>
    <property type="molecule type" value="Genomic_DNA"/>
</dbReference>
<name>A0A8S5MC26_9CAUD</name>
<sequence length="134" mass="14631">MSKIISAESFMKKATRVIDIPGFEPGEVFSVKVKNVGVLSMIIGGKLPNSLLVMATQLFPETQSSESLQENTNKLLDDPEALKSMSQMMRAVVKEALVEPKFDDIAEGITDEQVQSIFTQVVGTTNKAIPTVQE</sequence>
<proteinExistence type="predicted"/>
<organism evidence="1">
    <name type="scientific">Siphoviridae sp. ctG7D9</name>
    <dbReference type="NCBI Taxonomy" id="2826218"/>
    <lineage>
        <taxon>Viruses</taxon>
        <taxon>Duplodnaviria</taxon>
        <taxon>Heunggongvirae</taxon>
        <taxon>Uroviricota</taxon>
        <taxon>Caudoviricetes</taxon>
    </lineage>
</organism>
<reference evidence="1" key="1">
    <citation type="journal article" date="2021" name="Proc. Natl. Acad. Sci. U.S.A.">
        <title>A Catalog of Tens of Thousands of Viruses from Human Metagenomes Reveals Hidden Associations with Chronic Diseases.</title>
        <authorList>
            <person name="Tisza M.J."/>
            <person name="Buck C.B."/>
        </authorList>
    </citation>
    <scope>NUCLEOTIDE SEQUENCE</scope>
    <source>
        <strain evidence="1">CtG7D9</strain>
    </source>
</reference>